<dbReference type="STRING" id="38654.A0A3Q0H788"/>
<evidence type="ECO:0000313" key="7">
    <source>
        <dbReference type="Proteomes" id="UP000189705"/>
    </source>
</evidence>
<dbReference type="CDD" id="cd00042">
    <property type="entry name" value="CY"/>
    <property type="match status" value="1"/>
</dbReference>
<dbReference type="Gene3D" id="3.10.450.10">
    <property type="match status" value="1"/>
</dbReference>
<proteinExistence type="inferred from homology"/>
<gene>
    <name evidence="8" type="primary">LOC102379946</name>
</gene>
<dbReference type="Proteomes" id="UP000189705">
    <property type="component" value="Unplaced"/>
</dbReference>
<dbReference type="GO" id="GO:0004869">
    <property type="term" value="F:cysteine-type endopeptidase inhibitor activity"/>
    <property type="evidence" value="ECO:0007669"/>
    <property type="project" value="UniProtKB-KW"/>
</dbReference>
<keyword evidence="3" id="KW-0789">Thiol protease inhibitor</keyword>
<dbReference type="GO" id="GO:0031982">
    <property type="term" value="C:vesicle"/>
    <property type="evidence" value="ECO:0007669"/>
    <property type="project" value="TreeGrafter"/>
</dbReference>
<dbReference type="InParanoid" id="A0A3Q0H788"/>
<accession>A0A3Q0H788</accession>
<evidence type="ECO:0000259" key="6">
    <source>
        <dbReference type="SMART" id="SM00043"/>
    </source>
</evidence>
<dbReference type="InterPro" id="IPR046350">
    <property type="entry name" value="Cystatin_sf"/>
</dbReference>
<dbReference type="GO" id="GO:0005737">
    <property type="term" value="C:cytoplasm"/>
    <property type="evidence" value="ECO:0007669"/>
    <property type="project" value="TreeGrafter"/>
</dbReference>
<evidence type="ECO:0000256" key="1">
    <source>
        <dbReference type="ARBA" id="ARBA00009403"/>
    </source>
</evidence>
<sequence length="151" mass="16931">MGRYVILLWSQKGRRLCGLTLHNASYQKHHEIVGPPALKGVPKALAERTASNKRGTQWLWSTVQNVCRQLLTGEESFHIPVRSSLHPKIVSGIKYILDVELGRTTCTKSATDLQSCAFHKEPAMAKHVTCNFVVLSVPWLNQISLLKNNCQ</sequence>
<dbReference type="Pfam" id="PF00031">
    <property type="entry name" value="Cystatin"/>
    <property type="match status" value="1"/>
</dbReference>
<keyword evidence="7" id="KW-1185">Reference proteome</keyword>
<protein>
    <recommendedName>
        <fullName evidence="5">Egg-white cystatin</fullName>
    </recommendedName>
</protein>
<dbReference type="KEGG" id="asn:102379946"/>
<evidence type="ECO:0000256" key="2">
    <source>
        <dbReference type="ARBA" id="ARBA00022690"/>
    </source>
</evidence>
<dbReference type="PANTHER" id="PTHR46186">
    <property type="entry name" value="CYSTATIN"/>
    <property type="match status" value="1"/>
</dbReference>
<evidence type="ECO:0000256" key="4">
    <source>
        <dbReference type="ARBA" id="ARBA00023157"/>
    </source>
</evidence>
<keyword evidence="2" id="KW-0646">Protease inhibitor</keyword>
<name>A0A3Q0H788_ALLSI</name>
<keyword evidence="4" id="KW-1015">Disulfide bond</keyword>
<comment type="similarity">
    <text evidence="1">Belongs to the cystatin family.</text>
</comment>
<organism evidence="7 8">
    <name type="scientific">Alligator sinensis</name>
    <name type="common">Chinese alligator</name>
    <dbReference type="NCBI Taxonomy" id="38654"/>
    <lineage>
        <taxon>Eukaryota</taxon>
        <taxon>Metazoa</taxon>
        <taxon>Chordata</taxon>
        <taxon>Craniata</taxon>
        <taxon>Vertebrata</taxon>
        <taxon>Euteleostomi</taxon>
        <taxon>Archelosauria</taxon>
        <taxon>Archosauria</taxon>
        <taxon>Crocodylia</taxon>
        <taxon>Alligatoridae</taxon>
        <taxon>Alligatorinae</taxon>
        <taxon>Alligator</taxon>
    </lineage>
</organism>
<evidence type="ECO:0000313" key="8">
    <source>
        <dbReference type="RefSeq" id="XP_025067901.1"/>
    </source>
</evidence>
<feature type="domain" description="Cystatin" evidence="6">
    <location>
        <begin position="40"/>
        <end position="151"/>
    </location>
</feature>
<dbReference type="RefSeq" id="XP_025067901.1">
    <property type="nucleotide sequence ID" value="XM_025212116.1"/>
</dbReference>
<dbReference type="GO" id="GO:0005615">
    <property type="term" value="C:extracellular space"/>
    <property type="evidence" value="ECO:0007669"/>
    <property type="project" value="TreeGrafter"/>
</dbReference>
<dbReference type="InterPro" id="IPR000010">
    <property type="entry name" value="Cystatin_dom"/>
</dbReference>
<dbReference type="SUPFAM" id="SSF54403">
    <property type="entry name" value="Cystatin/monellin"/>
    <property type="match status" value="1"/>
</dbReference>
<reference evidence="8" key="1">
    <citation type="submission" date="2025-08" db="UniProtKB">
        <authorList>
            <consortium name="RefSeq"/>
        </authorList>
    </citation>
    <scope>IDENTIFICATION</scope>
</reference>
<dbReference type="AlphaFoldDB" id="A0A3Q0H788"/>
<dbReference type="PANTHER" id="PTHR46186:SF2">
    <property type="entry name" value="CYSTATIN"/>
    <property type="match status" value="1"/>
</dbReference>
<dbReference type="SMART" id="SM00043">
    <property type="entry name" value="CY"/>
    <property type="match status" value="1"/>
</dbReference>
<evidence type="ECO:0000256" key="3">
    <source>
        <dbReference type="ARBA" id="ARBA00022704"/>
    </source>
</evidence>
<dbReference type="FunFam" id="3.10.450.10:FF:000004">
    <property type="entry name" value="Cystatin C"/>
    <property type="match status" value="1"/>
</dbReference>
<evidence type="ECO:0000256" key="5">
    <source>
        <dbReference type="ARBA" id="ARBA00078073"/>
    </source>
</evidence>
<dbReference type="GeneID" id="102379946"/>